<dbReference type="AlphaFoldDB" id="A0A2X3L0F7"/>
<evidence type="ECO:0000259" key="11">
    <source>
        <dbReference type="PROSITE" id="PS51177"/>
    </source>
</evidence>
<reference evidence="13" key="1">
    <citation type="submission" date="2018-05" db="EMBL/GenBank/DDBJ databases">
        <authorList>
            <person name="Hao L."/>
        </authorList>
    </citation>
    <scope>NUCLEOTIDE SEQUENCE [LARGE SCALE GENOMIC DNA]</scope>
</reference>
<evidence type="ECO:0000256" key="8">
    <source>
        <dbReference type="ARBA" id="ARBA00022737"/>
    </source>
</evidence>
<dbReference type="OrthoDB" id="9788537at2"/>
<dbReference type="SUPFAM" id="SSF63380">
    <property type="entry name" value="Riboflavin synthase domain-like"/>
    <property type="match status" value="2"/>
</dbReference>
<comment type="catalytic activity">
    <reaction evidence="1">
        <text>2 6,7-dimethyl-8-(1-D-ribityl)lumazine + H(+) = 5-amino-6-(D-ribitylamino)uracil + riboflavin</text>
        <dbReference type="Rhea" id="RHEA:20772"/>
        <dbReference type="ChEBI" id="CHEBI:15378"/>
        <dbReference type="ChEBI" id="CHEBI:15934"/>
        <dbReference type="ChEBI" id="CHEBI:57986"/>
        <dbReference type="ChEBI" id="CHEBI:58201"/>
        <dbReference type="EC" id="2.5.1.9"/>
    </reaction>
</comment>
<evidence type="ECO:0000256" key="9">
    <source>
        <dbReference type="NCBIfam" id="TIGR00187"/>
    </source>
</evidence>
<sequence>MFTGIVRSVGRVGERSPHHLVVQAGELALPRGASLAVNGVCLTVTEANAGRAVMDLSAETVRRTTLGDLRPGDPVNLEPALRVGEELGGHLLLGHVDTVGKVAWIERRGEEVVVEIAFDPRFDLLLADKGSVGVDGISLTPFAVGEGTFRCAIVPYTWHQTNLSHRRGGERVNLEFDVLAKYVRTWRER</sequence>
<dbReference type="PIRSF" id="PIRSF000498">
    <property type="entry name" value="Riboflavin_syn_A"/>
    <property type="match status" value="1"/>
</dbReference>
<dbReference type="EC" id="2.5.1.9" evidence="4 9"/>
<feature type="repeat" description="Lumazine-binding" evidence="10">
    <location>
        <begin position="1"/>
        <end position="90"/>
    </location>
</feature>
<proteinExistence type="predicted"/>
<dbReference type="RefSeq" id="WP_157959352.1">
    <property type="nucleotide sequence ID" value="NZ_LS483254.1"/>
</dbReference>
<keyword evidence="6" id="KW-0686">Riboflavin biosynthesis</keyword>
<feature type="domain" description="Lumazine-binding" evidence="11">
    <location>
        <begin position="1"/>
        <end position="90"/>
    </location>
</feature>
<evidence type="ECO:0000313" key="12">
    <source>
        <dbReference type="EMBL" id="SQD92240.1"/>
    </source>
</evidence>
<dbReference type="GO" id="GO:0004746">
    <property type="term" value="F:riboflavin synthase activity"/>
    <property type="evidence" value="ECO:0007669"/>
    <property type="project" value="UniProtKB-UniRule"/>
</dbReference>
<gene>
    <name evidence="12" type="primary">ribE</name>
    <name evidence="12" type="ORF">BARAN1_0215</name>
</gene>
<accession>A0A2X3L0F7</accession>
<evidence type="ECO:0000256" key="1">
    <source>
        <dbReference type="ARBA" id="ARBA00000968"/>
    </source>
</evidence>
<evidence type="ECO:0000256" key="10">
    <source>
        <dbReference type="PROSITE-ProRule" id="PRU00524"/>
    </source>
</evidence>
<keyword evidence="7 12" id="KW-0808">Transferase</keyword>
<dbReference type="NCBIfam" id="NF006767">
    <property type="entry name" value="PRK09289.1"/>
    <property type="match status" value="1"/>
</dbReference>
<evidence type="ECO:0000256" key="7">
    <source>
        <dbReference type="ARBA" id="ARBA00022679"/>
    </source>
</evidence>
<dbReference type="EMBL" id="LS483254">
    <property type="protein sequence ID" value="SQD92240.1"/>
    <property type="molecule type" value="Genomic_DNA"/>
</dbReference>
<feature type="domain" description="Lumazine-binding" evidence="11">
    <location>
        <begin position="91"/>
        <end position="187"/>
    </location>
</feature>
<evidence type="ECO:0000256" key="3">
    <source>
        <dbReference type="ARBA" id="ARBA00004887"/>
    </source>
</evidence>
<dbReference type="CDD" id="cd00402">
    <property type="entry name" value="Riboflavin_synthase_like"/>
    <property type="match status" value="1"/>
</dbReference>
<dbReference type="GO" id="GO:0009231">
    <property type="term" value="P:riboflavin biosynthetic process"/>
    <property type="evidence" value="ECO:0007669"/>
    <property type="project" value="UniProtKB-KW"/>
</dbReference>
<dbReference type="InterPro" id="IPR001783">
    <property type="entry name" value="Lumazine-bd"/>
</dbReference>
<organism evidence="12 13">
    <name type="scientific">Candidatus Bipolaricaulis anaerobius</name>
    <dbReference type="NCBI Taxonomy" id="2026885"/>
    <lineage>
        <taxon>Bacteria</taxon>
        <taxon>Candidatus Bipolaricaulota</taxon>
        <taxon>Candidatus Bipolaricaulia</taxon>
        <taxon>Candidatus Bipolaricaulales</taxon>
        <taxon>Candidatus Bipolaricaulaceae</taxon>
        <taxon>Candidatus Bipolaricaulis</taxon>
    </lineage>
</organism>
<feature type="repeat" description="Lumazine-binding" evidence="10">
    <location>
        <begin position="91"/>
        <end position="187"/>
    </location>
</feature>
<dbReference type="PANTHER" id="PTHR21098:SF12">
    <property type="entry name" value="RIBOFLAVIN SYNTHASE"/>
    <property type="match status" value="1"/>
</dbReference>
<dbReference type="InterPro" id="IPR023366">
    <property type="entry name" value="ATP_synth_asu-like_sf"/>
</dbReference>
<dbReference type="Pfam" id="PF00677">
    <property type="entry name" value="Lum_binding"/>
    <property type="match status" value="2"/>
</dbReference>
<dbReference type="PANTHER" id="PTHR21098">
    <property type="entry name" value="RIBOFLAVIN SYNTHASE ALPHA CHAIN"/>
    <property type="match status" value="1"/>
</dbReference>
<evidence type="ECO:0000256" key="5">
    <source>
        <dbReference type="ARBA" id="ARBA00013950"/>
    </source>
</evidence>
<name>A0A2X3L0F7_9BACT</name>
<keyword evidence="8" id="KW-0677">Repeat</keyword>
<dbReference type="InterPro" id="IPR017938">
    <property type="entry name" value="Riboflavin_synthase-like_b-brl"/>
</dbReference>
<comment type="function">
    <text evidence="2">Catalyzes the dismutation of two molecules of 6,7-dimethyl-8-ribityllumazine, resulting in the formation of riboflavin and 5-amino-6-(D-ribitylamino)uracil.</text>
</comment>
<dbReference type="PROSITE" id="PS51177">
    <property type="entry name" value="LUMAZINE_BIND"/>
    <property type="match status" value="2"/>
</dbReference>
<dbReference type="InterPro" id="IPR026017">
    <property type="entry name" value="Lumazine-bd_dom"/>
</dbReference>
<evidence type="ECO:0000256" key="6">
    <source>
        <dbReference type="ARBA" id="ARBA00022619"/>
    </source>
</evidence>
<dbReference type="KEGG" id="bana:BARAN1_0215"/>
<evidence type="ECO:0000313" key="13">
    <source>
        <dbReference type="Proteomes" id="UP000249818"/>
    </source>
</evidence>
<protein>
    <recommendedName>
        <fullName evidence="5 9">Riboflavin synthase</fullName>
        <ecNumber evidence="4 9">2.5.1.9</ecNumber>
    </recommendedName>
</protein>
<dbReference type="NCBIfam" id="TIGR00187">
    <property type="entry name" value="ribE"/>
    <property type="match status" value="1"/>
</dbReference>
<dbReference type="Proteomes" id="UP000249818">
    <property type="component" value="Chromosome BARAN1"/>
</dbReference>
<evidence type="ECO:0000256" key="2">
    <source>
        <dbReference type="ARBA" id="ARBA00002803"/>
    </source>
</evidence>
<dbReference type="Gene3D" id="2.40.30.20">
    <property type="match status" value="2"/>
</dbReference>
<keyword evidence="13" id="KW-1185">Reference proteome</keyword>
<evidence type="ECO:0000256" key="4">
    <source>
        <dbReference type="ARBA" id="ARBA00012827"/>
    </source>
</evidence>
<comment type="pathway">
    <text evidence="3">Cofactor biosynthesis; riboflavin biosynthesis; riboflavin from 2-hydroxy-3-oxobutyl phosphate and 5-amino-6-(D-ribitylamino)uracil: step 2/2.</text>
</comment>